<dbReference type="PROSITE" id="PS51782">
    <property type="entry name" value="LYSM"/>
    <property type="match status" value="1"/>
</dbReference>
<feature type="region of interest" description="Disordered" evidence="1">
    <location>
        <begin position="1"/>
        <end position="28"/>
    </location>
</feature>
<evidence type="ECO:0000256" key="1">
    <source>
        <dbReference type="SAM" id="MobiDB-lite"/>
    </source>
</evidence>
<dbReference type="SUPFAM" id="SSF54106">
    <property type="entry name" value="LysM domain"/>
    <property type="match status" value="1"/>
</dbReference>
<reference evidence="3 4" key="1">
    <citation type="submission" date="2024-11" db="EMBL/GenBank/DDBJ databases">
        <title>Adaptive evolution of stress response genes in parasites aligns with host niche diversity.</title>
        <authorList>
            <person name="Hahn C."/>
            <person name="Resl P."/>
        </authorList>
    </citation>
    <scope>NUCLEOTIDE SEQUENCE [LARGE SCALE GENOMIC DNA]</scope>
    <source>
        <strain evidence="3">EGGRZ-B1_66</strain>
        <tissue evidence="3">Body</tissue>
    </source>
</reference>
<dbReference type="SMART" id="SM00257">
    <property type="entry name" value="LysM"/>
    <property type="match status" value="1"/>
</dbReference>
<evidence type="ECO:0000313" key="3">
    <source>
        <dbReference type="EMBL" id="KAL3310376.1"/>
    </source>
</evidence>
<proteinExistence type="predicted"/>
<dbReference type="AlphaFoldDB" id="A0ABD2PV87"/>
<evidence type="ECO:0000313" key="4">
    <source>
        <dbReference type="Proteomes" id="UP001626550"/>
    </source>
</evidence>
<dbReference type="EMBL" id="JBJKFK010003011">
    <property type="protein sequence ID" value="KAL3310376.1"/>
    <property type="molecule type" value="Genomic_DNA"/>
</dbReference>
<protein>
    <recommendedName>
        <fullName evidence="2">LysM domain-containing protein</fullName>
    </recommendedName>
</protein>
<dbReference type="Gene3D" id="3.10.350.10">
    <property type="entry name" value="LysM domain"/>
    <property type="match status" value="1"/>
</dbReference>
<dbReference type="CDD" id="cd00118">
    <property type="entry name" value="LysM"/>
    <property type="match status" value="1"/>
</dbReference>
<dbReference type="InterPro" id="IPR018392">
    <property type="entry name" value="LysM"/>
</dbReference>
<dbReference type="Pfam" id="PF01476">
    <property type="entry name" value="LysM"/>
    <property type="match status" value="1"/>
</dbReference>
<accession>A0ABD2PV87</accession>
<organism evidence="3 4">
    <name type="scientific">Cichlidogyrus casuarinus</name>
    <dbReference type="NCBI Taxonomy" id="1844966"/>
    <lineage>
        <taxon>Eukaryota</taxon>
        <taxon>Metazoa</taxon>
        <taxon>Spiralia</taxon>
        <taxon>Lophotrochozoa</taxon>
        <taxon>Platyhelminthes</taxon>
        <taxon>Monogenea</taxon>
        <taxon>Monopisthocotylea</taxon>
        <taxon>Dactylogyridea</taxon>
        <taxon>Ancyrocephalidae</taxon>
        <taxon>Cichlidogyrus</taxon>
    </lineage>
</organism>
<name>A0ABD2PV87_9PLAT</name>
<evidence type="ECO:0000259" key="2">
    <source>
        <dbReference type="PROSITE" id="PS51782"/>
    </source>
</evidence>
<dbReference type="Proteomes" id="UP001626550">
    <property type="component" value="Unassembled WGS sequence"/>
</dbReference>
<dbReference type="InterPro" id="IPR036779">
    <property type="entry name" value="LysM_dom_sf"/>
</dbReference>
<feature type="domain" description="LysM" evidence="2">
    <location>
        <begin position="41"/>
        <end position="84"/>
    </location>
</feature>
<feature type="compositionally biased region" description="Basic residues" evidence="1">
    <location>
        <begin position="11"/>
        <end position="24"/>
    </location>
</feature>
<sequence>MIKSSVEPVRKGKKKTTKKRKPKPKCTCQTTTAPKREFKCELYETQQGDSLVSIAAKYNTTPSEICRLNKMISREVFQGQKLKVPIEEYIIEPEPAPPCQCHFSCSSSATESSSSSSSSSSSVSCNDADSQVEVFDPHTAQYLKVPCKYAVDLEGFVPGLLLVTTDTILFSPDLQSPLVLEYGLERYIVQLPLGKLRSVAAYNDPSVMYFTRRNRFVAHPPLNFCPED</sequence>
<comment type="caution">
    <text evidence="3">The sequence shown here is derived from an EMBL/GenBank/DDBJ whole genome shotgun (WGS) entry which is preliminary data.</text>
</comment>
<keyword evidence="4" id="KW-1185">Reference proteome</keyword>
<gene>
    <name evidence="3" type="ORF">Ciccas_011062</name>
</gene>